<dbReference type="PRINTS" id="PR00723">
    <property type="entry name" value="SUBTILISIN"/>
</dbReference>
<dbReference type="InterPro" id="IPR034197">
    <property type="entry name" value="Peptidases_S8_3"/>
</dbReference>
<keyword evidence="6" id="KW-0325">Glycoprotein</keyword>
<evidence type="ECO:0000256" key="6">
    <source>
        <dbReference type="ARBA" id="ARBA00023180"/>
    </source>
</evidence>
<feature type="domain" description="Peptidase S8/S53" evidence="10">
    <location>
        <begin position="148"/>
        <end position="606"/>
    </location>
</feature>
<dbReference type="FunFam" id="3.40.50.200:FF:000006">
    <property type="entry name" value="Subtilisin-like protease SBT1.5"/>
    <property type="match status" value="1"/>
</dbReference>
<dbReference type="InterPro" id="IPR003137">
    <property type="entry name" value="PA_domain"/>
</dbReference>
<dbReference type="InterPro" id="IPR041469">
    <property type="entry name" value="Subtilisin-like_FN3"/>
</dbReference>
<keyword evidence="3 9" id="KW-0732">Signal</keyword>
<dbReference type="SUPFAM" id="SSF54897">
    <property type="entry name" value="Protease propeptides/inhibitors"/>
    <property type="match status" value="1"/>
</dbReference>
<dbReference type="InterPro" id="IPR015500">
    <property type="entry name" value="Peptidase_S8_subtilisin-rel"/>
</dbReference>
<evidence type="ECO:0000259" key="11">
    <source>
        <dbReference type="Pfam" id="PF02225"/>
    </source>
</evidence>
<evidence type="ECO:0000259" key="12">
    <source>
        <dbReference type="Pfam" id="PF05922"/>
    </source>
</evidence>
<dbReference type="GO" id="GO:0006508">
    <property type="term" value="P:proteolysis"/>
    <property type="evidence" value="ECO:0007669"/>
    <property type="project" value="UniProtKB-KW"/>
</dbReference>
<dbReference type="FunFam" id="3.50.30.30:FF:000005">
    <property type="entry name" value="subtilisin-like protease SBT1.5"/>
    <property type="match status" value="1"/>
</dbReference>
<comment type="similarity">
    <text evidence="1 8">Belongs to the peptidase S8 family.</text>
</comment>
<evidence type="ECO:0000256" key="1">
    <source>
        <dbReference type="ARBA" id="ARBA00011073"/>
    </source>
</evidence>
<dbReference type="Pfam" id="PF05922">
    <property type="entry name" value="Inhibitor_I9"/>
    <property type="match status" value="1"/>
</dbReference>
<dbReference type="InterPro" id="IPR036852">
    <property type="entry name" value="Peptidase_S8/S53_dom_sf"/>
</dbReference>
<evidence type="ECO:0000256" key="2">
    <source>
        <dbReference type="ARBA" id="ARBA00022670"/>
    </source>
</evidence>
<evidence type="ECO:0000313" key="15">
    <source>
        <dbReference type="Proteomes" id="UP000594263"/>
    </source>
</evidence>
<sequence length="778" mass="82777">MQQLSTIPVALILLCFWSLLPPTASAAKKSYIVYMGSHGHARLPVISEEDQARATEQHHRFLESYLGSYDAAKEAMFHSYNKYINGFAAVLDEEDAARIAAHPDVLSVFPDKAGQLHTTRSWDFMQLEMAGSAGHVNYGPLWREAKFGEDVIIANLDSGVWPESKSFSDDGYGPIPAKWRGICQNDTEHDVTCNKKLIGVRYFNDGYLSHAREIKFNNTDVPSPRDMEGHGSHTLSTAGGNFVPGASVFGVGNGTAKGGAPRARVAAYKVCWKPLSDGACFDADILQAFDHAIHDGVDVLTLSLGSPPADFATDSMAVGTFHAVKHGVAVVASAGNSGPEPATVSNAAPWMFTIAASTLDREFQASAELGNDLRLKGLSLSPALAEHKMYTLLSAADAAAANASATDSILCKPGTLDPKKVKGKILVCLRGENGRMEKGQQAVLAGAVGMILCNDEASGDTLVADPHLLPAVQINYADGQTVFQYLNSTDNPVGYITPPTVALGLKPAPAMAAFSSQGPNIIAPTILKPDITAPGVSVIAAYTEATSASGLSFDNRTTSYNLMSGTSMSCPHVAGVVALLRAIHPDWSQAALRSALMTTARVKDNTDGLIRNGSMITATPFNYGSGHIDPNRAMDPGLVYDASVADYLSFLCAQGNNATQMGGFTEGPYTCPESATLDVNYPSISVVNLTGPVTLTRKLKNVGAPGVYRVHVASPHGVSVKVHPRVLRFLEVGEEKSFKVTLAPKKHNLGQTYVFGKMTWLDGKHVVRSPIAANVLRH</sequence>
<dbReference type="InterPro" id="IPR010259">
    <property type="entry name" value="S8pro/Inhibitor_I9"/>
</dbReference>
<dbReference type="InterPro" id="IPR000209">
    <property type="entry name" value="Peptidase_S8/S53_dom"/>
</dbReference>
<evidence type="ECO:0000256" key="8">
    <source>
        <dbReference type="PROSITE-ProRule" id="PRU01240"/>
    </source>
</evidence>
<keyword evidence="5 8" id="KW-0720">Serine protease</keyword>
<feature type="domain" description="Subtilisin-like protease fibronectin type-III" evidence="13">
    <location>
        <begin position="678"/>
        <end position="772"/>
    </location>
</feature>
<evidence type="ECO:0000256" key="5">
    <source>
        <dbReference type="ARBA" id="ARBA00022825"/>
    </source>
</evidence>
<dbReference type="Gramene" id="Kaladp0068s0330.1.v1.1">
    <property type="protein sequence ID" value="Kaladp0068s0330.1.v1.1"/>
    <property type="gene ID" value="Kaladp0068s0330.v1.1"/>
</dbReference>
<reference evidence="14" key="1">
    <citation type="submission" date="2021-01" db="UniProtKB">
        <authorList>
            <consortium name="EnsemblPlants"/>
        </authorList>
    </citation>
    <scope>IDENTIFICATION</scope>
</reference>
<dbReference type="SUPFAM" id="SSF52743">
    <property type="entry name" value="Subtilisin-like"/>
    <property type="match status" value="1"/>
</dbReference>
<organism evidence="14 15">
    <name type="scientific">Kalanchoe fedtschenkoi</name>
    <name type="common">Lavender scallops</name>
    <name type="synonym">South American air plant</name>
    <dbReference type="NCBI Taxonomy" id="63787"/>
    <lineage>
        <taxon>Eukaryota</taxon>
        <taxon>Viridiplantae</taxon>
        <taxon>Streptophyta</taxon>
        <taxon>Embryophyta</taxon>
        <taxon>Tracheophyta</taxon>
        <taxon>Spermatophyta</taxon>
        <taxon>Magnoliopsida</taxon>
        <taxon>eudicotyledons</taxon>
        <taxon>Gunneridae</taxon>
        <taxon>Pentapetalae</taxon>
        <taxon>Saxifragales</taxon>
        <taxon>Crassulaceae</taxon>
        <taxon>Kalanchoe</taxon>
    </lineage>
</organism>
<evidence type="ECO:0000313" key="14">
    <source>
        <dbReference type="EnsemblPlants" id="Kaladp0068s0330.1.v1.1"/>
    </source>
</evidence>
<feature type="active site" description="Charge relay system" evidence="7 8">
    <location>
        <position position="157"/>
    </location>
</feature>
<protein>
    <recommendedName>
        <fullName evidence="16">Subtilisin-like protease SBT5.3</fullName>
    </recommendedName>
</protein>
<dbReference type="Gene3D" id="3.50.30.30">
    <property type="match status" value="1"/>
</dbReference>
<dbReference type="PROSITE" id="PS51892">
    <property type="entry name" value="SUBTILASE"/>
    <property type="match status" value="1"/>
</dbReference>
<name>A0A7N0UIF5_KALFE</name>
<feature type="active site" description="Charge relay system" evidence="7 8">
    <location>
        <position position="567"/>
    </location>
</feature>
<feature type="chain" id="PRO_5029635302" description="Subtilisin-like protease SBT5.3" evidence="9">
    <location>
        <begin position="27"/>
        <end position="778"/>
    </location>
</feature>
<dbReference type="InterPro" id="IPR046450">
    <property type="entry name" value="PA_dom_sf"/>
</dbReference>
<evidence type="ECO:0000256" key="9">
    <source>
        <dbReference type="SAM" id="SignalP"/>
    </source>
</evidence>
<dbReference type="EnsemblPlants" id="Kaladp0068s0330.1.v1.1">
    <property type="protein sequence ID" value="Kaladp0068s0330.1.v1.1"/>
    <property type="gene ID" value="Kaladp0068s0330.v1.1"/>
</dbReference>
<dbReference type="Gene3D" id="3.30.70.80">
    <property type="entry name" value="Peptidase S8 propeptide/proteinase inhibitor I9"/>
    <property type="match status" value="1"/>
</dbReference>
<dbReference type="CDD" id="cd02120">
    <property type="entry name" value="PA_subtilisin_like"/>
    <property type="match status" value="1"/>
</dbReference>
<accession>A0A7N0UIF5</accession>
<evidence type="ECO:0008006" key="16">
    <source>
        <dbReference type="Google" id="ProtNLM"/>
    </source>
</evidence>
<dbReference type="PANTHER" id="PTHR10795">
    <property type="entry name" value="PROPROTEIN CONVERTASE SUBTILISIN/KEXIN"/>
    <property type="match status" value="1"/>
</dbReference>
<dbReference type="Proteomes" id="UP000594263">
    <property type="component" value="Unplaced"/>
</dbReference>
<dbReference type="SUPFAM" id="SSF52025">
    <property type="entry name" value="PA domain"/>
    <property type="match status" value="1"/>
</dbReference>
<keyword evidence="2 8" id="KW-0645">Protease</keyword>
<dbReference type="PROSITE" id="PS00138">
    <property type="entry name" value="SUBTILASE_SER"/>
    <property type="match status" value="1"/>
</dbReference>
<dbReference type="Pfam" id="PF00082">
    <property type="entry name" value="Peptidase_S8"/>
    <property type="match status" value="1"/>
</dbReference>
<feature type="signal peptide" evidence="9">
    <location>
        <begin position="1"/>
        <end position="26"/>
    </location>
</feature>
<dbReference type="CDD" id="cd04852">
    <property type="entry name" value="Peptidases_S8_3"/>
    <property type="match status" value="1"/>
</dbReference>
<proteinExistence type="inferred from homology"/>
<feature type="active site" description="Charge relay system" evidence="7 8">
    <location>
        <position position="230"/>
    </location>
</feature>
<feature type="domain" description="Inhibitor I9" evidence="12">
    <location>
        <begin position="30"/>
        <end position="117"/>
    </location>
</feature>
<dbReference type="Gene3D" id="2.60.40.2310">
    <property type="match status" value="1"/>
</dbReference>
<dbReference type="GO" id="GO:0004252">
    <property type="term" value="F:serine-type endopeptidase activity"/>
    <property type="evidence" value="ECO:0007669"/>
    <property type="project" value="UniProtKB-UniRule"/>
</dbReference>
<evidence type="ECO:0000259" key="10">
    <source>
        <dbReference type="Pfam" id="PF00082"/>
    </source>
</evidence>
<evidence type="ECO:0000256" key="7">
    <source>
        <dbReference type="PIRSR" id="PIRSR615500-1"/>
    </source>
</evidence>
<dbReference type="OMA" id="VHKSSLW"/>
<dbReference type="InterPro" id="IPR045051">
    <property type="entry name" value="SBT"/>
</dbReference>
<dbReference type="Pfam" id="PF02225">
    <property type="entry name" value="PA"/>
    <property type="match status" value="1"/>
</dbReference>
<keyword evidence="15" id="KW-1185">Reference proteome</keyword>
<dbReference type="Gene3D" id="3.40.50.200">
    <property type="entry name" value="Peptidase S8/S53 domain"/>
    <property type="match status" value="1"/>
</dbReference>
<dbReference type="Pfam" id="PF17766">
    <property type="entry name" value="fn3_6"/>
    <property type="match status" value="1"/>
</dbReference>
<dbReference type="FunFam" id="3.30.70.80:FF:000002">
    <property type="entry name" value="Subtilisin-like protease SBT5.3"/>
    <property type="match status" value="1"/>
</dbReference>
<evidence type="ECO:0000259" key="13">
    <source>
        <dbReference type="Pfam" id="PF17766"/>
    </source>
</evidence>
<dbReference type="AlphaFoldDB" id="A0A7N0UIF5"/>
<keyword evidence="4 8" id="KW-0378">Hydrolase</keyword>
<evidence type="ECO:0000256" key="3">
    <source>
        <dbReference type="ARBA" id="ARBA00022729"/>
    </source>
</evidence>
<feature type="domain" description="PA" evidence="11">
    <location>
        <begin position="408"/>
        <end position="481"/>
    </location>
</feature>
<dbReference type="InterPro" id="IPR023828">
    <property type="entry name" value="Peptidase_S8_Ser-AS"/>
</dbReference>
<evidence type="ECO:0000256" key="4">
    <source>
        <dbReference type="ARBA" id="ARBA00022801"/>
    </source>
</evidence>
<dbReference type="FunFam" id="2.60.40.2310:FF:000001">
    <property type="entry name" value="Subtilisin-like protease SBT1.5"/>
    <property type="match status" value="1"/>
</dbReference>
<dbReference type="InterPro" id="IPR037045">
    <property type="entry name" value="S8pro/Inhibitor_I9_sf"/>
</dbReference>